<keyword evidence="2" id="KW-0201">Cytochrome c-type biogenesis</keyword>
<dbReference type="GO" id="GO:0030313">
    <property type="term" value="C:cell envelope"/>
    <property type="evidence" value="ECO:0007669"/>
    <property type="project" value="UniProtKB-SubCell"/>
</dbReference>
<feature type="chain" id="PRO_5011580307" evidence="6">
    <location>
        <begin position="20"/>
        <end position="620"/>
    </location>
</feature>
<dbReference type="Pfam" id="PF08534">
    <property type="entry name" value="Redoxin"/>
    <property type="match status" value="1"/>
</dbReference>
<feature type="coiled-coil region" evidence="5">
    <location>
        <begin position="456"/>
        <end position="483"/>
    </location>
</feature>
<evidence type="ECO:0000256" key="6">
    <source>
        <dbReference type="SAM" id="SignalP"/>
    </source>
</evidence>
<dbReference type="Gene3D" id="3.40.30.10">
    <property type="entry name" value="Glutaredoxin"/>
    <property type="match status" value="1"/>
</dbReference>
<dbReference type="GO" id="GO:0017004">
    <property type="term" value="P:cytochrome complex assembly"/>
    <property type="evidence" value="ECO:0007669"/>
    <property type="project" value="UniProtKB-KW"/>
</dbReference>
<organism evidence="8 9">
    <name type="scientific">Prevotella communis</name>
    <dbReference type="NCBI Taxonomy" id="2913614"/>
    <lineage>
        <taxon>Bacteria</taxon>
        <taxon>Pseudomonadati</taxon>
        <taxon>Bacteroidota</taxon>
        <taxon>Bacteroidia</taxon>
        <taxon>Bacteroidales</taxon>
        <taxon>Prevotellaceae</taxon>
        <taxon>Prevotella</taxon>
    </lineage>
</organism>
<dbReference type="GO" id="GO:0016853">
    <property type="term" value="F:isomerase activity"/>
    <property type="evidence" value="ECO:0007669"/>
    <property type="project" value="UniProtKB-KW"/>
</dbReference>
<dbReference type="EMBL" id="FNCQ01000001">
    <property type="protein sequence ID" value="SDG21139.1"/>
    <property type="molecule type" value="Genomic_DNA"/>
</dbReference>
<dbReference type="PANTHER" id="PTHR42852:SF6">
    <property type="entry name" value="THIOL:DISULFIDE INTERCHANGE PROTEIN DSBE"/>
    <property type="match status" value="1"/>
</dbReference>
<comment type="subcellular location">
    <subcellularLocation>
        <location evidence="1">Cell envelope</location>
    </subcellularLocation>
</comment>
<sequence>MRTVILTALLAFISMTSWAQKQIVWENPSAFMGSYISEFKINKVELKQTETVLHITANYQPHSWIRFAKNSYLQTPDGRKYTITSGLKTNEQESDLTPDSLFWMPESGTANLALHFKPVPMDTKKMDFLESEAEQDFKFWNICDGKTKEKLVLPADWQNVEYAKDETLPAAKINKGIATIKVKMLGYKPAMKMSFYVGGFTPLGTAERVDKAVPFADDGNVEIKIPLWLTRQVYVGVEGLAYSELLIAPDQEVNILMKVTTDNKPFVAFKGYMAKTNMDMTKVKDTFGELLSDFAIYPKVKDCKTKEERLKSLQDIFEQRVNTIKKTEFTTAAKDLICMAAEEDYVKWTRHFVFNYSQFFVDDDGEIWMTQRNLSENMEKNKDMLTLTEEEQAYSWKYLNEPTSPCSQVFWETSIAAYDKQAVVKNPYNNELRCVQDVIKGDNEGLTNVLLATLKNEDCKNVVREYQAEQKRLAEELASKESVFFQKLDDVAPENILQTILNKYKGKVVLIDVWATWCGPCKAGHQVMKPWKQELKGKNIQFVYITSPTSPLATWQEMIKDIDGDHYYLTKEQYNYILNHYDSDGIPTYAIYDTEGNRTFKTIGFSGLDVFKNEVNKVLK</sequence>
<reference evidence="9" key="1">
    <citation type="submission" date="2016-10" db="EMBL/GenBank/DDBJ databases">
        <authorList>
            <person name="Varghese N."/>
            <person name="Submissions S."/>
        </authorList>
    </citation>
    <scope>NUCLEOTIDE SEQUENCE [LARGE SCALE GENOMIC DNA]</scope>
    <source>
        <strain evidence="9">BP1-148</strain>
    </source>
</reference>
<dbReference type="PROSITE" id="PS51352">
    <property type="entry name" value="THIOREDOXIN_2"/>
    <property type="match status" value="1"/>
</dbReference>
<feature type="signal peptide" evidence="6">
    <location>
        <begin position="1"/>
        <end position="19"/>
    </location>
</feature>
<dbReference type="InterPro" id="IPR036249">
    <property type="entry name" value="Thioredoxin-like_sf"/>
</dbReference>
<evidence type="ECO:0000256" key="1">
    <source>
        <dbReference type="ARBA" id="ARBA00004196"/>
    </source>
</evidence>
<name>A0A1G7SFD4_9BACT</name>
<proteinExistence type="predicted"/>
<evidence type="ECO:0000256" key="3">
    <source>
        <dbReference type="ARBA" id="ARBA00023157"/>
    </source>
</evidence>
<evidence type="ECO:0000313" key="8">
    <source>
        <dbReference type="EMBL" id="SDG21139.1"/>
    </source>
</evidence>
<dbReference type="GO" id="GO:0016491">
    <property type="term" value="F:oxidoreductase activity"/>
    <property type="evidence" value="ECO:0007669"/>
    <property type="project" value="InterPro"/>
</dbReference>
<evidence type="ECO:0000313" key="9">
    <source>
        <dbReference type="Proteomes" id="UP000198779"/>
    </source>
</evidence>
<gene>
    <name evidence="8" type="ORF">SAMN04487901_101280</name>
</gene>
<keyword evidence="8" id="KW-0413">Isomerase</keyword>
<keyword evidence="6" id="KW-0732">Signal</keyword>
<dbReference type="RefSeq" id="WP_091813979.1">
    <property type="nucleotide sequence ID" value="NZ_FNCQ01000001.1"/>
</dbReference>
<dbReference type="AlphaFoldDB" id="A0A1G7SFD4"/>
<keyword evidence="3" id="KW-1015">Disulfide bond</keyword>
<dbReference type="InterPro" id="IPR050553">
    <property type="entry name" value="Thioredoxin_ResA/DsbE_sf"/>
</dbReference>
<dbReference type="PROSITE" id="PS00194">
    <property type="entry name" value="THIOREDOXIN_1"/>
    <property type="match status" value="1"/>
</dbReference>
<evidence type="ECO:0000256" key="2">
    <source>
        <dbReference type="ARBA" id="ARBA00022748"/>
    </source>
</evidence>
<dbReference type="STRING" id="645274.SAMN04487901_101280"/>
<dbReference type="Proteomes" id="UP000198779">
    <property type="component" value="Unassembled WGS sequence"/>
</dbReference>
<evidence type="ECO:0000259" key="7">
    <source>
        <dbReference type="PROSITE" id="PS51352"/>
    </source>
</evidence>
<dbReference type="PANTHER" id="PTHR42852">
    <property type="entry name" value="THIOL:DISULFIDE INTERCHANGE PROTEIN DSBE"/>
    <property type="match status" value="1"/>
</dbReference>
<dbReference type="InterPro" id="IPR017937">
    <property type="entry name" value="Thioredoxin_CS"/>
</dbReference>
<dbReference type="InterPro" id="IPR013766">
    <property type="entry name" value="Thioredoxin_domain"/>
</dbReference>
<evidence type="ECO:0000256" key="4">
    <source>
        <dbReference type="ARBA" id="ARBA00023284"/>
    </source>
</evidence>
<evidence type="ECO:0000256" key="5">
    <source>
        <dbReference type="SAM" id="Coils"/>
    </source>
</evidence>
<protein>
    <submittedName>
        <fullName evidence="8">Thiol-disulfide isomerase or thioredoxin</fullName>
    </submittedName>
</protein>
<dbReference type="InterPro" id="IPR013740">
    <property type="entry name" value="Redoxin"/>
</dbReference>
<dbReference type="SUPFAM" id="SSF52833">
    <property type="entry name" value="Thioredoxin-like"/>
    <property type="match status" value="1"/>
</dbReference>
<keyword evidence="4" id="KW-0676">Redox-active center</keyword>
<feature type="domain" description="Thioredoxin" evidence="7">
    <location>
        <begin position="486"/>
        <end position="616"/>
    </location>
</feature>
<accession>A0A1G7SFD4</accession>
<dbReference type="CDD" id="cd02966">
    <property type="entry name" value="TlpA_like_family"/>
    <property type="match status" value="1"/>
</dbReference>
<keyword evidence="9" id="KW-1185">Reference proteome</keyword>
<keyword evidence="5" id="KW-0175">Coiled coil</keyword>